<evidence type="ECO:0000313" key="7">
    <source>
        <dbReference type="RefSeq" id="XP_002932656.1"/>
    </source>
</evidence>
<dbReference type="Proteomes" id="UP000008143">
    <property type="component" value="Chromosome 8"/>
</dbReference>
<evidence type="ECO:0000313" key="5">
    <source>
        <dbReference type="Ensembl" id="ENSXETP00000090182"/>
    </source>
</evidence>
<dbReference type="CDD" id="cd00070">
    <property type="entry name" value="GLECT"/>
    <property type="match status" value="2"/>
</dbReference>
<evidence type="ECO:0000313" key="6">
    <source>
        <dbReference type="Proteomes" id="UP000008143"/>
    </source>
</evidence>
<dbReference type="GO" id="GO:0032689">
    <property type="term" value="P:negative regulation of type II interferon production"/>
    <property type="evidence" value="ECO:0000318"/>
    <property type="project" value="GO_Central"/>
</dbReference>
<dbReference type="PANTHER" id="PTHR11346:SF186">
    <property type="entry name" value="GALECTIN"/>
    <property type="match status" value="1"/>
</dbReference>
<proteinExistence type="predicted"/>
<evidence type="ECO:0000256" key="2">
    <source>
        <dbReference type="ARBA" id="ARBA00022737"/>
    </source>
</evidence>
<feature type="domain" description="Galectin" evidence="4">
    <location>
        <begin position="14"/>
        <end position="142"/>
    </location>
</feature>
<dbReference type="KEGG" id="xtr:496976"/>
<dbReference type="PANTHER" id="PTHR11346">
    <property type="entry name" value="GALECTIN"/>
    <property type="match status" value="1"/>
</dbReference>
<reference evidence="5" key="1">
    <citation type="journal article" date="2010" name="Science">
        <title>The genome of the Western clawed frog Xenopus tropicalis.</title>
        <authorList>
            <person name="Hellsten U."/>
            <person name="Harland R.M."/>
            <person name="Gilchrist M.J."/>
            <person name="Hendrix D."/>
            <person name="Jurka J."/>
            <person name="Kapitonov V."/>
            <person name="Ovcharenko I."/>
            <person name="Putnam N.H."/>
            <person name="Shu S."/>
            <person name="Taher L."/>
            <person name="Blitz I.L."/>
            <person name="Blumberg B."/>
            <person name="Dichmann D.S."/>
            <person name="Dubchak I."/>
            <person name="Amaya E."/>
            <person name="Detter J.C."/>
            <person name="Fletcher R."/>
            <person name="Gerhard D.S."/>
            <person name="Goodstein D."/>
            <person name="Graves T."/>
            <person name="Grigoriev I.V."/>
            <person name="Grimwood J."/>
            <person name="Kawashima T."/>
            <person name="Lindquist E."/>
            <person name="Lucas S.M."/>
            <person name="Mead P.E."/>
            <person name="Mitros T."/>
            <person name="Ogino H."/>
            <person name="Ohta Y."/>
            <person name="Poliakov A.V."/>
            <person name="Pollet N."/>
            <person name="Robert J."/>
            <person name="Salamov A."/>
            <person name="Sater A.K."/>
            <person name="Schmutz J."/>
            <person name="Terry A."/>
            <person name="Vize P.D."/>
            <person name="Warren W.C."/>
            <person name="Wells D."/>
            <person name="Wills A."/>
            <person name="Wilson R.K."/>
            <person name="Zimmerman L.B."/>
            <person name="Zorn A.M."/>
            <person name="Grainger R."/>
            <person name="Grammer T."/>
            <person name="Khokha M.K."/>
            <person name="Richardson P.M."/>
            <person name="Rokhsar D.S."/>
        </authorList>
    </citation>
    <scope>NUCLEOTIDE SEQUENCE [LARGE SCALE GENOMIC DNA]</scope>
    <source>
        <strain evidence="5">Nigerian</strain>
    </source>
</reference>
<dbReference type="GeneID" id="496976"/>
<dbReference type="InterPro" id="IPR013320">
    <property type="entry name" value="ConA-like_dom_sf"/>
</dbReference>
<keyword evidence="6" id="KW-1185">Reference proteome</keyword>
<evidence type="ECO:0000259" key="4">
    <source>
        <dbReference type="PROSITE" id="PS51304"/>
    </source>
</evidence>
<dbReference type="AGR" id="Xenbase:XB-GENE-5926948"/>
<evidence type="ECO:0000256" key="1">
    <source>
        <dbReference type="ARBA" id="ARBA00022734"/>
    </source>
</evidence>
<organism evidence="5">
    <name type="scientific">Xenopus tropicalis</name>
    <name type="common">Western clawed frog</name>
    <name type="synonym">Silurana tropicalis</name>
    <dbReference type="NCBI Taxonomy" id="8364"/>
    <lineage>
        <taxon>Eukaryota</taxon>
        <taxon>Metazoa</taxon>
        <taxon>Chordata</taxon>
        <taxon>Craniata</taxon>
        <taxon>Vertebrata</taxon>
        <taxon>Euteleostomi</taxon>
        <taxon>Amphibia</taxon>
        <taxon>Batrachia</taxon>
        <taxon>Anura</taxon>
        <taxon>Pipoidea</taxon>
        <taxon>Pipidae</taxon>
        <taxon>Xenopodinae</taxon>
        <taxon>Xenopus</taxon>
        <taxon>Silurana</taxon>
    </lineage>
</organism>
<dbReference type="GO" id="GO:0005829">
    <property type="term" value="C:cytosol"/>
    <property type="evidence" value="ECO:0000318"/>
    <property type="project" value="GO_Central"/>
</dbReference>
<dbReference type="PROSITE" id="PS51304">
    <property type="entry name" value="GALECTIN"/>
    <property type="match status" value="2"/>
</dbReference>
<keyword evidence="2" id="KW-0677">Repeat</keyword>
<evidence type="ECO:0000313" key="8">
    <source>
        <dbReference type="Xenbase" id="XB-GENE-5926948"/>
    </source>
</evidence>
<dbReference type="AlphaFoldDB" id="A0A6I8SAE0"/>
<sequence length="334" mass="37241">MASFPPIYNPSMPFQSAVLGGICDGKKVTIQGLVHSHCTRFAVNFICFNNDIAFHFNPRFDDGHVIVCNTMQSSKWGSEERTKHMPFNKNGSFEIAILVLGHAFQVSVNGQYILEYRHRVSYQSIQSIQVNGDVSLSVVTFTGPSFQTHMSPFPPPYSATPNYTQNPFMTPAYTAPLASCPPVFAGSMAPKTQKGPMTIYNPTMPFQAALQGTFTKNRKIIIVGNVPYGADRFHVNLLNSGSRNIYLHVAPRFKEGALVRNTQDRGTWGPEERHMSYMPFVPGQQFQMEIRNEGGCFGVSVNSAKVFTYVHRLPGNQIDMMEVAGDVTLTYIQF</sequence>
<dbReference type="Pfam" id="PF00337">
    <property type="entry name" value="Gal-bind_lectin"/>
    <property type="match status" value="2"/>
</dbReference>
<dbReference type="OrthoDB" id="6251307at2759"/>
<dbReference type="GO" id="GO:2000562">
    <property type="term" value="P:negative regulation of CD4-positive, alpha-beta T cell proliferation"/>
    <property type="evidence" value="ECO:0000318"/>
    <property type="project" value="GO_Central"/>
</dbReference>
<keyword evidence="1 3" id="KW-0430">Lectin</keyword>
<dbReference type="GO" id="GO:0030246">
    <property type="term" value="F:carbohydrate binding"/>
    <property type="evidence" value="ECO:0000318"/>
    <property type="project" value="GO_Central"/>
</dbReference>
<reference evidence="7" key="3">
    <citation type="submission" date="2025-04" db="UniProtKB">
        <authorList>
            <consortium name="RefSeq"/>
        </authorList>
    </citation>
    <scope>IDENTIFICATION</scope>
    <source>
        <strain evidence="7">Nigerian</strain>
        <tissue evidence="7">Liver and blood</tissue>
    </source>
</reference>
<dbReference type="GeneTree" id="ENSGT00940000162258"/>
<dbReference type="RefSeq" id="XP_002932656.1">
    <property type="nucleotide sequence ID" value="XM_002932610.4"/>
</dbReference>
<dbReference type="SUPFAM" id="SSF49899">
    <property type="entry name" value="Concanavalin A-like lectins/glucanases"/>
    <property type="match status" value="2"/>
</dbReference>
<dbReference type="GO" id="GO:0005634">
    <property type="term" value="C:nucleus"/>
    <property type="evidence" value="ECO:0000318"/>
    <property type="project" value="GO_Central"/>
</dbReference>
<dbReference type="SMART" id="SM00908">
    <property type="entry name" value="Gal-bind_lectin"/>
    <property type="match status" value="2"/>
</dbReference>
<gene>
    <name evidence="5 7 8" type="primary">lgals9b</name>
</gene>
<feature type="domain" description="Galectin" evidence="4">
    <location>
        <begin position="206"/>
        <end position="334"/>
    </location>
</feature>
<dbReference type="OMA" id="TYLENCY"/>
<dbReference type="CTD" id="284194"/>
<name>A0A6I8SAE0_XENTR</name>
<dbReference type="GO" id="GO:0016936">
    <property type="term" value="F:galactoside binding"/>
    <property type="evidence" value="ECO:0000318"/>
    <property type="project" value="GO_Central"/>
</dbReference>
<reference evidence="5" key="2">
    <citation type="submission" date="2020-05" db="UniProtKB">
        <authorList>
            <consortium name="Ensembl"/>
        </authorList>
    </citation>
    <scope>IDENTIFICATION</scope>
</reference>
<dbReference type="InterPro" id="IPR001079">
    <property type="entry name" value="Galectin_CRD"/>
</dbReference>
<dbReference type="InterPro" id="IPR044156">
    <property type="entry name" value="Galectin-like"/>
</dbReference>
<dbReference type="Gene3D" id="2.60.120.200">
    <property type="match status" value="2"/>
</dbReference>
<dbReference type="SMART" id="SM00276">
    <property type="entry name" value="GLECT"/>
    <property type="match status" value="2"/>
</dbReference>
<accession>A0A6I8SAE0</accession>
<protein>
    <recommendedName>
        <fullName evidence="3">Galectin</fullName>
    </recommendedName>
</protein>
<dbReference type="Bgee" id="ENSXETG00000019079">
    <property type="expression patterns" value="Expressed in liver and 13 other cell types or tissues"/>
</dbReference>
<dbReference type="GO" id="GO:0010628">
    <property type="term" value="P:positive regulation of gene expression"/>
    <property type="evidence" value="ECO:0000318"/>
    <property type="project" value="GO_Central"/>
</dbReference>
<dbReference type="Ensembl" id="ENSXETT00000084763">
    <property type="protein sequence ID" value="ENSXETP00000090182"/>
    <property type="gene ID" value="ENSXETG00000019079"/>
</dbReference>
<evidence type="ECO:0000256" key="3">
    <source>
        <dbReference type="RuleBase" id="RU102079"/>
    </source>
</evidence>
<dbReference type="FunFam" id="2.60.120.200:FF:000124">
    <property type="entry name" value="Galectin-4"/>
    <property type="match status" value="2"/>
</dbReference>
<dbReference type="Xenbase" id="XB-GENE-5926948">
    <property type="gene designation" value="lgals9b"/>
</dbReference>